<protein>
    <submittedName>
        <fullName evidence="1">Uncharacterized protein</fullName>
    </submittedName>
</protein>
<dbReference type="EMBL" id="BFAD01000003">
    <property type="protein sequence ID" value="GBE80486.1"/>
    <property type="molecule type" value="Genomic_DNA"/>
</dbReference>
<gene>
    <name evidence="1" type="ORF">SCP_0302010</name>
</gene>
<dbReference type="RefSeq" id="XP_027611399.1">
    <property type="nucleotide sequence ID" value="XM_027755598.1"/>
</dbReference>
<dbReference type="AlphaFoldDB" id="A0A401GE81"/>
<proteinExistence type="predicted"/>
<dbReference type="OrthoDB" id="2910914at2759"/>
<comment type="caution">
    <text evidence="1">The sequence shown here is derived from an EMBL/GenBank/DDBJ whole genome shotgun (WGS) entry which is preliminary data.</text>
</comment>
<evidence type="ECO:0000313" key="1">
    <source>
        <dbReference type="EMBL" id="GBE80486.1"/>
    </source>
</evidence>
<reference evidence="1 2" key="1">
    <citation type="journal article" date="2018" name="Sci. Rep.">
        <title>Genome sequence of the cauliflower mushroom Sparassis crispa (Hanabiratake) and its association with beneficial usage.</title>
        <authorList>
            <person name="Kiyama R."/>
            <person name="Furutani Y."/>
            <person name="Kawaguchi K."/>
            <person name="Nakanishi T."/>
        </authorList>
    </citation>
    <scope>NUCLEOTIDE SEQUENCE [LARGE SCALE GENOMIC DNA]</scope>
</reference>
<dbReference type="Proteomes" id="UP000287166">
    <property type="component" value="Unassembled WGS sequence"/>
</dbReference>
<dbReference type="InParanoid" id="A0A401GE81"/>
<organism evidence="1 2">
    <name type="scientific">Sparassis crispa</name>
    <dbReference type="NCBI Taxonomy" id="139825"/>
    <lineage>
        <taxon>Eukaryota</taxon>
        <taxon>Fungi</taxon>
        <taxon>Dikarya</taxon>
        <taxon>Basidiomycota</taxon>
        <taxon>Agaricomycotina</taxon>
        <taxon>Agaricomycetes</taxon>
        <taxon>Polyporales</taxon>
        <taxon>Sparassidaceae</taxon>
        <taxon>Sparassis</taxon>
    </lineage>
</organism>
<sequence>MGQTKKVEKYVMKLWSWSEICAAAPLQTFTLRTTEDLWDAYWRFGPSARIVYDADPLQHESAIRNALVQCQKLDILFPQGDLDDNDSVNNVLVAVGPAIVDGVIHRNFLSGKIATPYIMSMVHKEAQHLLR</sequence>
<evidence type="ECO:0000313" key="2">
    <source>
        <dbReference type="Proteomes" id="UP000287166"/>
    </source>
</evidence>
<name>A0A401GE81_9APHY</name>
<dbReference type="GeneID" id="38777403"/>
<keyword evidence="2" id="KW-1185">Reference proteome</keyword>
<accession>A0A401GE81</accession>